<evidence type="ECO:0000256" key="1">
    <source>
        <dbReference type="ARBA" id="ARBA00022679"/>
    </source>
</evidence>
<dbReference type="RefSeq" id="WP_208350103.1">
    <property type="nucleotide sequence ID" value="NZ_JAALHA020000024.1"/>
</dbReference>
<evidence type="ECO:0000259" key="4">
    <source>
        <dbReference type="Pfam" id="PF00179"/>
    </source>
</evidence>
<feature type="domain" description="YukD-like N-terminal" evidence="6">
    <location>
        <begin position="129"/>
        <end position="218"/>
    </location>
</feature>
<evidence type="ECO:0000259" key="6">
    <source>
        <dbReference type="Pfam" id="PF20006"/>
    </source>
</evidence>
<reference evidence="8" key="1">
    <citation type="journal article" date="2021" name="Science">
        <title>Hunting the eagle killer: A cyanobacterial neurotoxin causes vacuolar myelinopathy.</title>
        <authorList>
            <person name="Breinlinger S."/>
            <person name="Phillips T.J."/>
            <person name="Haram B.N."/>
            <person name="Mares J."/>
            <person name="Martinez Yerena J.A."/>
            <person name="Hrouzek P."/>
            <person name="Sobotka R."/>
            <person name="Henderson W.M."/>
            <person name="Schmieder P."/>
            <person name="Williams S.M."/>
            <person name="Lauderdale J.D."/>
            <person name="Wilde H.D."/>
            <person name="Gerrin W."/>
            <person name="Kust A."/>
            <person name="Washington J.W."/>
            <person name="Wagner C."/>
            <person name="Geier B."/>
            <person name="Liebeke M."/>
            <person name="Enke H."/>
            <person name="Niedermeyer T.H.J."/>
            <person name="Wilde S.B."/>
        </authorList>
    </citation>
    <scope>NUCLEOTIDE SEQUENCE [LARGE SCALE GENOMIC DNA]</scope>
    <source>
        <strain evidence="8">Thurmond2011</strain>
    </source>
</reference>
<dbReference type="Pfam" id="PF19955">
    <property type="entry name" value="EAD1"/>
    <property type="match status" value="1"/>
</dbReference>
<comment type="caution">
    <text evidence="7">The sequence shown here is derived from an EMBL/GenBank/DDBJ whole genome shotgun (WGS) entry which is preliminary data.</text>
</comment>
<name>A0AAP5MDJ1_9CYAN</name>
<accession>A0AAP5MDJ1</accession>
<dbReference type="InterPro" id="IPR000608">
    <property type="entry name" value="UBC"/>
</dbReference>
<dbReference type="Proteomes" id="UP000667802">
    <property type="component" value="Unassembled WGS sequence"/>
</dbReference>
<dbReference type="AlphaFoldDB" id="A0AAP5MDJ1"/>
<gene>
    <name evidence="7" type="ORF">G7B40_033315</name>
</gene>
<protein>
    <submittedName>
        <fullName evidence="7">Effector-associated domain EAD1-containing protein</fullName>
    </submittedName>
</protein>
<sequence length="489" mass="53926">MTLTLKDLLKNGILNQLAALFQDEAMANLLLDTIDFPVHMRPQNDGTLAYWRGICNRIESGVLQEGSDLQLLIDAAANVYPSNRVLSQYCSDKPSLLPEADRTQSNTPNNQASSTAQPSSSSTETQQANSNLFIISIQGRDDVTNLLASARVVAPAQNISPENLTLRFSGNRVVLLGVNNCSSDAVASFAEGLQTILQSNQNSVRVNLLTEDPQSYLISRIFVEGPDQARFEINDVPSDTTVGEVAKGVMSQEYDPRMFQQGRRVVIDRRHEDGSTERLNHDQTLHDANIQEDDTLSVAPEATAGAIHPQLRQEALARARNQILAYAQSHPGFQVSANSHSVPTDYLLKFNAPGFAPPLELGGEPLLIDEHEVYLVLLGEFPMRAPEVFWQTPIFHPNVDPGSGLVCLGDLGDRYRPGLDFGKLCQLLIDIASYQNYAVEEGYNPEAQQWAISEQGQIAIEKRGGQSVLRKLFQEVQTPPRLNIKRLSE</sequence>
<feature type="domain" description="UBC core" evidence="4">
    <location>
        <begin position="379"/>
        <end position="436"/>
    </location>
</feature>
<dbReference type="GO" id="GO:0016740">
    <property type="term" value="F:transferase activity"/>
    <property type="evidence" value="ECO:0007669"/>
    <property type="project" value="UniProtKB-KW"/>
</dbReference>
<keyword evidence="2" id="KW-0833">Ubl conjugation pathway</keyword>
<feature type="region of interest" description="Disordered" evidence="3">
    <location>
        <begin position="96"/>
        <end position="125"/>
    </location>
</feature>
<dbReference type="CDD" id="cd00195">
    <property type="entry name" value="UBCc_UEV"/>
    <property type="match status" value="1"/>
</dbReference>
<feature type="domain" description="Effector-associated" evidence="5">
    <location>
        <begin position="12"/>
        <end position="90"/>
    </location>
</feature>
<dbReference type="PROSITE" id="PS00183">
    <property type="entry name" value="UBC_1"/>
    <property type="match status" value="1"/>
</dbReference>
<dbReference type="EMBL" id="JAALHA020000024">
    <property type="protein sequence ID" value="MDR9899404.1"/>
    <property type="molecule type" value="Genomic_DNA"/>
</dbReference>
<organism evidence="7 8">
    <name type="scientific">Aetokthonos hydrillicola Thurmond2011</name>
    <dbReference type="NCBI Taxonomy" id="2712845"/>
    <lineage>
        <taxon>Bacteria</taxon>
        <taxon>Bacillati</taxon>
        <taxon>Cyanobacteriota</taxon>
        <taxon>Cyanophyceae</taxon>
        <taxon>Nostocales</taxon>
        <taxon>Hapalosiphonaceae</taxon>
        <taxon>Aetokthonos</taxon>
    </lineage>
</organism>
<proteinExistence type="predicted"/>
<dbReference type="SUPFAM" id="SSF54495">
    <property type="entry name" value="UBC-like"/>
    <property type="match status" value="1"/>
</dbReference>
<dbReference type="InterPro" id="IPR045430">
    <property type="entry name" value="EAD1"/>
</dbReference>
<evidence type="ECO:0000259" key="5">
    <source>
        <dbReference type="Pfam" id="PF19955"/>
    </source>
</evidence>
<dbReference type="InterPro" id="IPR016135">
    <property type="entry name" value="UBQ-conjugating_enzyme/RWD"/>
</dbReference>
<dbReference type="Pfam" id="PF00179">
    <property type="entry name" value="UQ_con"/>
    <property type="match status" value="1"/>
</dbReference>
<evidence type="ECO:0000256" key="2">
    <source>
        <dbReference type="ARBA" id="ARBA00022786"/>
    </source>
</evidence>
<evidence type="ECO:0000313" key="7">
    <source>
        <dbReference type="EMBL" id="MDR9899404.1"/>
    </source>
</evidence>
<keyword evidence="1" id="KW-0808">Transferase</keyword>
<keyword evidence="8" id="KW-1185">Reference proteome</keyword>
<dbReference type="InterPro" id="IPR023313">
    <property type="entry name" value="UBQ-conjugating_AS"/>
</dbReference>
<dbReference type="InterPro" id="IPR045487">
    <property type="entry name" value="fvmYukD-like_N"/>
</dbReference>
<dbReference type="Gene3D" id="3.10.110.10">
    <property type="entry name" value="Ubiquitin Conjugating Enzyme"/>
    <property type="match status" value="1"/>
</dbReference>
<evidence type="ECO:0000313" key="8">
    <source>
        <dbReference type="Proteomes" id="UP000667802"/>
    </source>
</evidence>
<feature type="compositionally biased region" description="Low complexity" evidence="3">
    <location>
        <begin position="111"/>
        <end position="125"/>
    </location>
</feature>
<evidence type="ECO:0000256" key="3">
    <source>
        <dbReference type="SAM" id="MobiDB-lite"/>
    </source>
</evidence>
<dbReference type="Pfam" id="PF20006">
    <property type="entry name" value="fvmYukDl_N"/>
    <property type="match status" value="1"/>
</dbReference>